<reference evidence="3 4" key="1">
    <citation type="submission" date="2016-11" db="EMBL/GenBank/DDBJ databases">
        <title>Trade-off between light-utilization and light-protection in marine flavobacteria.</title>
        <authorList>
            <person name="Kumagai Y."/>
        </authorList>
    </citation>
    <scope>NUCLEOTIDE SEQUENCE [LARGE SCALE GENOMIC DNA]</scope>
    <source>
        <strain evidence="3 4">ATCC 700397</strain>
    </source>
</reference>
<dbReference type="InterPro" id="IPR011990">
    <property type="entry name" value="TPR-like_helical_dom_sf"/>
</dbReference>
<feature type="repeat" description="TPR" evidence="1">
    <location>
        <begin position="492"/>
        <end position="525"/>
    </location>
</feature>
<dbReference type="Proteomes" id="UP000239522">
    <property type="component" value="Unassembled WGS sequence"/>
</dbReference>
<evidence type="ECO:0000256" key="1">
    <source>
        <dbReference type="PROSITE-ProRule" id="PRU00339"/>
    </source>
</evidence>
<dbReference type="AlphaFoldDB" id="A0A2S7KZ55"/>
<accession>A0A2S7KZ55</accession>
<gene>
    <name evidence="3" type="ORF">BST83_12630</name>
</gene>
<keyword evidence="1" id="KW-0802">TPR repeat</keyword>
<dbReference type="SUPFAM" id="SSF48452">
    <property type="entry name" value="TPR-like"/>
    <property type="match status" value="3"/>
</dbReference>
<keyword evidence="2" id="KW-0175">Coiled coil</keyword>
<evidence type="ECO:0000313" key="4">
    <source>
        <dbReference type="Proteomes" id="UP000239522"/>
    </source>
</evidence>
<dbReference type="Pfam" id="PF13432">
    <property type="entry name" value="TPR_16"/>
    <property type="match status" value="1"/>
</dbReference>
<dbReference type="EMBL" id="MQUA01000013">
    <property type="protein sequence ID" value="PQB07901.1"/>
    <property type="molecule type" value="Genomic_DNA"/>
</dbReference>
<dbReference type="Pfam" id="PF13174">
    <property type="entry name" value="TPR_6"/>
    <property type="match status" value="2"/>
</dbReference>
<dbReference type="SMART" id="SM00028">
    <property type="entry name" value="TPR"/>
    <property type="match status" value="11"/>
</dbReference>
<name>A0A2S7KZ55_9FLAO</name>
<dbReference type="Gene3D" id="1.25.40.10">
    <property type="entry name" value="Tetratricopeptide repeat domain"/>
    <property type="match status" value="6"/>
</dbReference>
<feature type="coiled-coil region" evidence="2">
    <location>
        <begin position="959"/>
        <end position="993"/>
    </location>
</feature>
<evidence type="ECO:0000313" key="3">
    <source>
        <dbReference type="EMBL" id="PQB07901.1"/>
    </source>
</evidence>
<dbReference type="PANTHER" id="PTHR12558:SF44">
    <property type="entry name" value="TETRATRICOPEPTIDE REPEAT-CONTAINING PROTEIN"/>
    <property type="match status" value="1"/>
</dbReference>
<organism evidence="3 4">
    <name type="scientific">Polaribacter filamentus</name>
    <dbReference type="NCBI Taxonomy" id="53483"/>
    <lineage>
        <taxon>Bacteria</taxon>
        <taxon>Pseudomonadati</taxon>
        <taxon>Bacteroidota</taxon>
        <taxon>Flavobacteriia</taxon>
        <taxon>Flavobacteriales</taxon>
        <taxon>Flavobacteriaceae</taxon>
    </lineage>
</organism>
<dbReference type="PROSITE" id="PS50005">
    <property type="entry name" value="TPR"/>
    <property type="match status" value="3"/>
</dbReference>
<comment type="caution">
    <text evidence="3">The sequence shown here is derived from an EMBL/GenBank/DDBJ whole genome shotgun (WGS) entry which is preliminary data.</text>
</comment>
<keyword evidence="4" id="KW-1185">Reference proteome</keyword>
<evidence type="ECO:0008006" key="5">
    <source>
        <dbReference type="Google" id="ProtNLM"/>
    </source>
</evidence>
<protein>
    <recommendedName>
        <fullName evidence="5">Outer membrane lipoprotein BamD-like domain-containing protein</fullName>
    </recommendedName>
</protein>
<evidence type="ECO:0000256" key="2">
    <source>
        <dbReference type="SAM" id="Coils"/>
    </source>
</evidence>
<proteinExistence type="predicted"/>
<sequence length="998" mass="114839">MVCCFLTAFTVFSQQTIADVNFTADFNDALILYNNKAYAAAQKIFEKTKVDAATSSSLKADASYYDAMCAVKLNQTNADQKVLDFVAENPTSNKKNKAFFNVANYYFANKKASYALKWYDKVNVDLLSEDNQKELNFKMGYSLLVTDNLSLAKSKFSPLINDAKYGNDSRYYFGFIAYKLEDYGIAESTLKEIADNASYKAEISYYLLDISFKMGKFERCIEVGPKLLKTSRKKDISEISKIVGESYFNLKRYSEAIPYLKAYTGQSGKWTNTDYYQLGYVFYKQNDFANAITYFNKIIDEKNAVSQNAYYHLAECYLNIDKKTEALNAFKTASEMSFNLEVQEDAALNYAKLSYEAGNPFQNVSDVLQDYLKKYPNSSAYKEINELVVSAFIHQQDYQGALDYLKKKNSIENIALTSEVSLYRGTQLFNDSKYQESLSYFVKSKESKDVEIYEKGHYWEAETLFRLENYEEAITKFTSTKRLLKSNKKEFYLIDYNLGYSYFKLKEYTKAISSFNQFLADKPSDKMINEDTFVRLGDSYFATRNYADAINSYQIVVKSLGTDADYAQYQIGMSHGFRDESDEKIKALTSVVNDFKSSSLKDDALFQLANTYIKIKNNEKAHQAYERLLANHPKSSFLPKALVRQGLLYYSDTQNKKALDKFKLTVQKFPNTPDALQAVNNAKNIYLDEDNLDEYVAWVKKLDFINVSEDDLDNSTFVIAERKYFEGKNTSGIIVTLNKYLDKYPKGTHSLKANYYLADLLFKDKQFEAAVLNYKVVLKAGVSEYSEDALAKLSQIYLEKQNFEDAIPLLERLEQEAYAVENVQFAQSNLMKGYYETKGYAKAISYAKKVLSINKDKNYLIEDAKTIIARSSIKTEDFVTAQEYYSVIEKNATGELKAETLYYNSFFKNQQQKYEASNKVIQELIADYSAYKYWGVKSYVIMGKNYYSLEDAYQATFILENVIKNFSQYKDIVKEAQIELTKIKENEAKTNNSIIPKN</sequence>
<feature type="repeat" description="TPR" evidence="1">
    <location>
        <begin position="602"/>
        <end position="635"/>
    </location>
</feature>
<feature type="repeat" description="TPR" evidence="1">
    <location>
        <begin position="272"/>
        <end position="305"/>
    </location>
</feature>
<dbReference type="Pfam" id="PF12895">
    <property type="entry name" value="ANAPC3"/>
    <property type="match status" value="1"/>
</dbReference>
<dbReference type="GO" id="GO:0051301">
    <property type="term" value="P:cell division"/>
    <property type="evidence" value="ECO:0007669"/>
    <property type="project" value="TreeGrafter"/>
</dbReference>
<dbReference type="PANTHER" id="PTHR12558">
    <property type="entry name" value="CELL DIVISION CYCLE 16,23,27"/>
    <property type="match status" value="1"/>
</dbReference>
<dbReference type="OrthoDB" id="9814448at2"/>
<dbReference type="InterPro" id="IPR019734">
    <property type="entry name" value="TPR_rpt"/>
</dbReference>